<evidence type="ECO:0000256" key="3">
    <source>
        <dbReference type="ARBA" id="ARBA00023163"/>
    </source>
</evidence>
<keyword evidence="1" id="KW-0805">Transcription regulation</keyword>
<dbReference type="EMBL" id="VJYU01000006">
    <property type="protein sequence ID" value="MBS4240773.1"/>
    <property type="molecule type" value="Genomic_DNA"/>
</dbReference>
<accession>A0A2G4R3Z9</accession>
<evidence type="ECO:0000259" key="4">
    <source>
        <dbReference type="Pfam" id="PF00717"/>
    </source>
</evidence>
<dbReference type="CDD" id="cd06529">
    <property type="entry name" value="S24_LexA-like"/>
    <property type="match status" value="1"/>
</dbReference>
<dbReference type="InterPro" id="IPR039418">
    <property type="entry name" value="LexA-like"/>
</dbReference>
<reference evidence="5" key="3">
    <citation type="submission" date="2019-07" db="EMBL/GenBank/DDBJ databases">
        <authorList>
            <person name="Miller W.G."/>
        </authorList>
    </citation>
    <scope>NUCLEOTIDE SEQUENCE</scope>
    <source>
        <strain evidence="5">52/13</strain>
    </source>
</reference>
<reference evidence="7" key="2">
    <citation type="submission" date="2015-06" db="EMBL/GenBank/DDBJ databases">
        <authorList>
            <person name="Parisi A."/>
            <person name="Chiara M."/>
            <person name="Florio D."/>
            <person name="Miccolupo A."/>
            <person name="Manzari C."/>
            <person name="Mion D."/>
            <person name="Caruso M."/>
            <person name="D'erchia A.M."/>
            <person name="Zanoni R."/>
        </authorList>
    </citation>
    <scope>NUCLEOTIDE SEQUENCE [LARGE SCALE GENOMIC DNA]</scope>
    <source>
        <strain evidence="7">73/13</strain>
    </source>
</reference>
<reference evidence="6" key="1">
    <citation type="submission" date="2015-06" db="EMBL/GenBank/DDBJ databases">
        <authorList>
            <person name="Hoefler B.C."/>
            <person name="Straight P.D."/>
        </authorList>
    </citation>
    <scope>NUCLEOTIDE SEQUENCE [LARGE SCALE GENOMIC DNA]</scope>
    <source>
        <strain evidence="6">73/13</strain>
    </source>
</reference>
<evidence type="ECO:0000313" key="8">
    <source>
        <dbReference type="Proteomes" id="UP000811399"/>
    </source>
</evidence>
<keyword evidence="3" id="KW-0804">Transcription</keyword>
<dbReference type="InterPro" id="IPR015927">
    <property type="entry name" value="Peptidase_S24_S26A/B/C"/>
</dbReference>
<dbReference type="Pfam" id="PF00717">
    <property type="entry name" value="Peptidase_S24"/>
    <property type="match status" value="1"/>
</dbReference>
<dbReference type="PANTHER" id="PTHR40661">
    <property type="match status" value="1"/>
</dbReference>
<dbReference type="EMBL" id="LDWY01000059">
    <property type="protein sequence ID" value="PHY90535.1"/>
    <property type="molecule type" value="Genomic_DNA"/>
</dbReference>
<dbReference type="PANTHER" id="PTHR40661:SF1">
    <property type="entry name" value="HTH CRO_C1-TYPE DOMAIN-CONTAINING PROTEIN"/>
    <property type="match status" value="1"/>
</dbReference>
<name>A0A2G4R3Z9_9BACT</name>
<reference evidence="5 8" key="4">
    <citation type="journal article" date="2021" name="Syst. Appl. Microbiol.">
        <title>nCampylobacter vulpis sp. nov. isolated from wild red foxes.</title>
        <authorList>
            <person name="Parisi A."/>
            <person name="Chiara M."/>
            <person name="Caffara M."/>
            <person name="Mion D."/>
            <person name="Miller W.G."/>
            <person name="Caruso M."/>
            <person name="Manzari C."/>
            <person name="Florio D."/>
            <person name="Capozzi L."/>
            <person name="D'Erchia A.M."/>
            <person name="Manzulli V."/>
            <person name="Zanoni R.G."/>
        </authorList>
    </citation>
    <scope>NUCLEOTIDE SEQUENCE [LARGE SCALE GENOMIC DNA]</scope>
    <source>
        <strain evidence="5 8">52/13</strain>
    </source>
</reference>
<dbReference type="InterPro" id="IPR010982">
    <property type="entry name" value="Lambda_DNA-bd_dom_sf"/>
</dbReference>
<feature type="domain" description="Peptidase S24/S26A/S26B/S26C" evidence="4">
    <location>
        <begin position="105"/>
        <end position="203"/>
    </location>
</feature>
<dbReference type="InterPro" id="IPR036286">
    <property type="entry name" value="LexA/Signal_pep-like_sf"/>
</dbReference>
<gene>
    <name evidence="6" type="ORF">AA994_04915</name>
    <name evidence="5" type="ORF">CVU5213_03370</name>
</gene>
<dbReference type="Gene3D" id="2.10.109.10">
    <property type="entry name" value="Umud Fragment, subunit A"/>
    <property type="match status" value="1"/>
</dbReference>
<dbReference type="SUPFAM" id="SSF51306">
    <property type="entry name" value="LexA/Signal peptidase"/>
    <property type="match status" value="1"/>
</dbReference>
<dbReference type="Proteomes" id="UP000811399">
    <property type="component" value="Unassembled WGS sequence"/>
</dbReference>
<proteinExistence type="predicted"/>
<dbReference type="RefSeq" id="WP_099461604.1">
    <property type="nucleotide sequence ID" value="NZ_LDWY01000059.1"/>
</dbReference>
<comment type="caution">
    <text evidence="6">The sequence shown here is derived from an EMBL/GenBank/DDBJ whole genome shotgun (WGS) entry which is preliminary data.</text>
</comment>
<organism evidence="6 7">
    <name type="scientific">Campylobacter vulpis</name>
    <dbReference type="NCBI Taxonomy" id="1655500"/>
    <lineage>
        <taxon>Bacteria</taxon>
        <taxon>Pseudomonadati</taxon>
        <taxon>Campylobacterota</taxon>
        <taxon>Epsilonproteobacteria</taxon>
        <taxon>Campylobacterales</taxon>
        <taxon>Campylobacteraceae</taxon>
        <taxon>Campylobacter</taxon>
    </lineage>
</organism>
<evidence type="ECO:0000313" key="7">
    <source>
        <dbReference type="Proteomes" id="UP000237472"/>
    </source>
</evidence>
<evidence type="ECO:0000313" key="5">
    <source>
        <dbReference type="EMBL" id="MBS4240773.1"/>
    </source>
</evidence>
<evidence type="ECO:0000256" key="1">
    <source>
        <dbReference type="ARBA" id="ARBA00023015"/>
    </source>
</evidence>
<dbReference type="GO" id="GO:0003677">
    <property type="term" value="F:DNA binding"/>
    <property type="evidence" value="ECO:0007669"/>
    <property type="project" value="UniProtKB-KW"/>
</dbReference>
<keyword evidence="8" id="KW-1185">Reference proteome</keyword>
<keyword evidence="2" id="KW-0238">DNA-binding</keyword>
<protein>
    <submittedName>
        <fullName evidence="6">Repressor</fullName>
    </submittedName>
    <submittedName>
        <fullName evidence="5">S24 family peptidase</fullName>
    </submittedName>
</protein>
<dbReference type="Gene3D" id="1.10.260.40">
    <property type="entry name" value="lambda repressor-like DNA-binding domains"/>
    <property type="match status" value="1"/>
</dbReference>
<dbReference type="Proteomes" id="UP000237472">
    <property type="component" value="Unassembled WGS sequence"/>
</dbReference>
<evidence type="ECO:0000313" key="6">
    <source>
        <dbReference type="EMBL" id="PHY90535.1"/>
    </source>
</evidence>
<sequence>MQMQEVIEKLKDILASEGKRDLKTKDIAKELGINPDTFNSMKFRNSIPYPQILNFLNRRNISINYFFYGSSPKDQLECENKYKILKLYKTNASLGGGGINDLIDSSELIIDEKLLSFFGSKNCEFITCYGESMEPLIKDGSICVVDRNKTFKDKSICVINTRDGLFIKQVLKQDDGVILHFLNPLYEDVFYKNGDFLLIGVVIGELSRL</sequence>
<evidence type="ECO:0000256" key="2">
    <source>
        <dbReference type="ARBA" id="ARBA00023125"/>
    </source>
</evidence>
<dbReference type="AlphaFoldDB" id="A0A2G4R3Z9"/>
<dbReference type="OrthoDB" id="5320637at2"/>